<sequence>MTRSTGLVPGTTDSISLVSARRRFLAGSTAGLAVLMFLAARPATAQDLLQKGQDLLKGMGGSGGSGGAGSMLSNSDIASGLKDALRVGTESVVSQLGIQDGFNLDSAIHIPLPDSMKPVQKALKPLGYSAMLDDLELRLNRAAETATPAATSIFGNAITEMTWDDVQEIYKGADDAATQYFRGKMSDPLRDAMRPVVDDSLADVGAIQSYDSVMGQYKGLPFMPDVKANLTGHVLDLGLDGIFHYVAIEEAAIRNNPAKRTTEILQKVFGA</sequence>
<organism evidence="1 2">
    <name type="scientific">Oceanibacterium hippocampi</name>
    <dbReference type="NCBI Taxonomy" id="745714"/>
    <lineage>
        <taxon>Bacteria</taxon>
        <taxon>Pseudomonadati</taxon>
        <taxon>Pseudomonadota</taxon>
        <taxon>Alphaproteobacteria</taxon>
        <taxon>Sneathiellales</taxon>
        <taxon>Sneathiellaceae</taxon>
        <taxon>Oceanibacterium</taxon>
    </lineage>
</organism>
<reference evidence="1 2" key="1">
    <citation type="submission" date="2017-03" db="EMBL/GenBank/DDBJ databases">
        <authorList>
            <person name="Afonso C.L."/>
            <person name="Miller P.J."/>
            <person name="Scott M.A."/>
            <person name="Spackman E."/>
            <person name="Goraichik I."/>
            <person name="Dimitrov K.M."/>
            <person name="Suarez D.L."/>
            <person name="Swayne D.E."/>
        </authorList>
    </citation>
    <scope>NUCLEOTIDE SEQUENCE [LARGE SCALE GENOMIC DNA]</scope>
    <source>
        <strain evidence="1 2">CECT 7691</strain>
    </source>
</reference>
<protein>
    <recommendedName>
        <fullName evidence="3">DUF4197 domain-containing protein</fullName>
    </recommendedName>
</protein>
<accession>A0A1Y5T4V1</accession>
<evidence type="ECO:0000313" key="2">
    <source>
        <dbReference type="Proteomes" id="UP000193200"/>
    </source>
</evidence>
<dbReference type="RefSeq" id="WP_217807947.1">
    <property type="nucleotide sequence ID" value="NZ_FWFR01000002.1"/>
</dbReference>
<dbReference type="InterPro" id="IPR025245">
    <property type="entry name" value="DUF4197"/>
</dbReference>
<dbReference type="InterPro" id="IPR006311">
    <property type="entry name" value="TAT_signal"/>
</dbReference>
<evidence type="ECO:0008006" key="3">
    <source>
        <dbReference type="Google" id="ProtNLM"/>
    </source>
</evidence>
<name>A0A1Y5T4V1_9PROT</name>
<dbReference type="AlphaFoldDB" id="A0A1Y5T4V1"/>
<keyword evidence="2" id="KW-1185">Reference proteome</keyword>
<dbReference type="Pfam" id="PF13852">
    <property type="entry name" value="DUF4197"/>
    <property type="match status" value="1"/>
</dbReference>
<dbReference type="InParanoid" id="A0A1Y5T4V1"/>
<gene>
    <name evidence="1" type="ORF">OCH7691_02411</name>
</gene>
<dbReference type="Proteomes" id="UP000193200">
    <property type="component" value="Unassembled WGS sequence"/>
</dbReference>
<dbReference type="EMBL" id="FWFR01000002">
    <property type="protein sequence ID" value="SLN55979.1"/>
    <property type="molecule type" value="Genomic_DNA"/>
</dbReference>
<dbReference type="PROSITE" id="PS51318">
    <property type="entry name" value="TAT"/>
    <property type="match status" value="1"/>
</dbReference>
<evidence type="ECO:0000313" key="1">
    <source>
        <dbReference type="EMBL" id="SLN55979.1"/>
    </source>
</evidence>
<proteinExistence type="predicted"/>